<dbReference type="AlphaFoldDB" id="A0A397W412"/>
<evidence type="ECO:0000313" key="3">
    <source>
        <dbReference type="Proteomes" id="UP000266673"/>
    </source>
</evidence>
<dbReference type="OrthoDB" id="10493018at2759"/>
<feature type="region of interest" description="Disordered" evidence="1">
    <location>
        <begin position="63"/>
        <end position="99"/>
    </location>
</feature>
<keyword evidence="3" id="KW-1185">Reference proteome</keyword>
<sequence length="169" mass="19374">MAQYQLSENTFATVYWKHFDTSNNSKVDFSVGDIVSIAGKFVIENSDQFITIASVMINKDEHLTNKSPQYSDNDEQEQKTKPEHDLEEDEIEENSILNKPKRKKKNIKYMNEMIESEYLESAKGSNYWSHLKSDENTWSYLKSARDINSCEQNNLGLCLNSAESGNLAG</sequence>
<proteinExistence type="predicted"/>
<protein>
    <submittedName>
        <fullName evidence="2">Uncharacterized protein</fullName>
    </submittedName>
</protein>
<accession>A0A397W412</accession>
<name>A0A397W412_9GLOM</name>
<reference evidence="2 3" key="1">
    <citation type="submission" date="2018-06" db="EMBL/GenBank/DDBJ databases">
        <title>Comparative genomics reveals the genomic features of Rhizophagus irregularis, R. cerebriforme, R. diaphanum and Gigaspora rosea, and their symbiotic lifestyle signature.</title>
        <authorList>
            <person name="Morin E."/>
            <person name="San Clemente H."/>
            <person name="Chen E.C.H."/>
            <person name="De La Providencia I."/>
            <person name="Hainaut M."/>
            <person name="Kuo A."/>
            <person name="Kohler A."/>
            <person name="Murat C."/>
            <person name="Tang N."/>
            <person name="Roy S."/>
            <person name="Loubradou J."/>
            <person name="Henrissat B."/>
            <person name="Grigoriev I.V."/>
            <person name="Corradi N."/>
            <person name="Roux C."/>
            <person name="Martin F.M."/>
        </authorList>
    </citation>
    <scope>NUCLEOTIDE SEQUENCE [LARGE SCALE GENOMIC DNA]</scope>
    <source>
        <strain evidence="2 3">DAOM 194757</strain>
    </source>
</reference>
<evidence type="ECO:0000313" key="2">
    <source>
        <dbReference type="EMBL" id="RIB27043.1"/>
    </source>
</evidence>
<evidence type="ECO:0000256" key="1">
    <source>
        <dbReference type="SAM" id="MobiDB-lite"/>
    </source>
</evidence>
<gene>
    <name evidence="2" type="ORF">C2G38_2161584</name>
</gene>
<comment type="caution">
    <text evidence="2">The sequence shown here is derived from an EMBL/GenBank/DDBJ whole genome shotgun (WGS) entry which is preliminary data.</text>
</comment>
<dbReference type="Proteomes" id="UP000266673">
    <property type="component" value="Unassembled WGS sequence"/>
</dbReference>
<organism evidence="2 3">
    <name type="scientific">Gigaspora rosea</name>
    <dbReference type="NCBI Taxonomy" id="44941"/>
    <lineage>
        <taxon>Eukaryota</taxon>
        <taxon>Fungi</taxon>
        <taxon>Fungi incertae sedis</taxon>
        <taxon>Mucoromycota</taxon>
        <taxon>Glomeromycotina</taxon>
        <taxon>Glomeromycetes</taxon>
        <taxon>Diversisporales</taxon>
        <taxon>Gigasporaceae</taxon>
        <taxon>Gigaspora</taxon>
    </lineage>
</organism>
<dbReference type="EMBL" id="QKWP01000112">
    <property type="protein sequence ID" value="RIB27043.1"/>
    <property type="molecule type" value="Genomic_DNA"/>
</dbReference>